<dbReference type="GO" id="GO:0052816">
    <property type="term" value="F:long-chain fatty acyl-CoA hydrolase activity"/>
    <property type="evidence" value="ECO:0007669"/>
    <property type="project" value="TreeGrafter"/>
</dbReference>
<dbReference type="InterPro" id="IPR029069">
    <property type="entry name" value="HotDog_dom_sf"/>
</dbReference>
<gene>
    <name evidence="5" type="ORF">SAMN00017477_0401</name>
</gene>
<sequence>MQGNFTTTKKTSDSKCFFSHATVPYDLNEGGSVYGARILEWADNLSGLVSIKHRRGSVTTASFDQFNFVNPIELGDFIFGEAFISGTGDASMEIFLKFVGEKSVTGERYLAAFGFITYAAKKLKPGEKVPKIEGVTEEETSIIQGYEERKKIIKEKIERNKKLTQIIKL</sequence>
<keyword evidence="6" id="KW-1185">Reference proteome</keyword>
<feature type="domain" description="HotDog ACOT-type" evidence="4">
    <location>
        <begin position="12"/>
        <end position="124"/>
    </location>
</feature>
<dbReference type="PANTHER" id="PTHR11049">
    <property type="entry name" value="ACYL COENZYME A THIOESTER HYDROLASE"/>
    <property type="match status" value="1"/>
</dbReference>
<comment type="similarity">
    <text evidence="1">Belongs to the acyl coenzyme A hydrolase family.</text>
</comment>
<dbReference type="GO" id="GO:0005829">
    <property type="term" value="C:cytosol"/>
    <property type="evidence" value="ECO:0007669"/>
    <property type="project" value="TreeGrafter"/>
</dbReference>
<protein>
    <submittedName>
        <fullName evidence="5">Acyl-CoA hydrolase</fullName>
    </submittedName>
</protein>
<reference evidence="6" key="1">
    <citation type="submission" date="2017-04" db="EMBL/GenBank/DDBJ databases">
        <authorList>
            <person name="Varghese N."/>
            <person name="Submissions S."/>
        </authorList>
    </citation>
    <scope>NUCLEOTIDE SEQUENCE [LARGE SCALE GENOMIC DNA]</scope>
    <source>
        <strain evidence="6">DSM 20463</strain>
    </source>
</reference>
<name>A0A1W1ULK6_PEPAS</name>
<accession>A0A1W1ULK6</accession>
<dbReference type="PANTHER" id="PTHR11049:SF24">
    <property type="entry name" value="CYTOSOLIC ACYL COENZYME A THIOESTER HYDROLASE"/>
    <property type="match status" value="1"/>
</dbReference>
<evidence type="ECO:0000313" key="5">
    <source>
        <dbReference type="EMBL" id="SMB82018.1"/>
    </source>
</evidence>
<dbReference type="Pfam" id="PF03061">
    <property type="entry name" value="4HBT"/>
    <property type="match status" value="1"/>
</dbReference>
<dbReference type="InterPro" id="IPR033120">
    <property type="entry name" value="HOTDOG_ACOT"/>
</dbReference>
<dbReference type="AlphaFoldDB" id="A0A1W1ULK6"/>
<dbReference type="STRING" id="573058.SAMN00017477_0401"/>
<dbReference type="SUPFAM" id="SSF54637">
    <property type="entry name" value="Thioesterase/thiol ester dehydrase-isomerase"/>
    <property type="match status" value="1"/>
</dbReference>
<dbReference type="Gene3D" id="3.10.129.10">
    <property type="entry name" value="Hotdog Thioesterase"/>
    <property type="match status" value="1"/>
</dbReference>
<evidence type="ECO:0000259" key="4">
    <source>
        <dbReference type="PROSITE" id="PS51770"/>
    </source>
</evidence>
<keyword evidence="2 3" id="KW-0378">Hydrolase</keyword>
<dbReference type="CDD" id="cd03442">
    <property type="entry name" value="BFIT_BACH"/>
    <property type="match status" value="1"/>
</dbReference>
<dbReference type="Proteomes" id="UP000192368">
    <property type="component" value="Unassembled WGS sequence"/>
</dbReference>
<evidence type="ECO:0000313" key="6">
    <source>
        <dbReference type="Proteomes" id="UP000192368"/>
    </source>
</evidence>
<dbReference type="GO" id="GO:0009062">
    <property type="term" value="P:fatty acid catabolic process"/>
    <property type="evidence" value="ECO:0007669"/>
    <property type="project" value="TreeGrafter"/>
</dbReference>
<dbReference type="OrthoDB" id="9791628at2"/>
<dbReference type="InterPro" id="IPR040170">
    <property type="entry name" value="Cytosol_ACT"/>
</dbReference>
<organism evidence="5 6">
    <name type="scientific">Peptoniphilus asaccharolyticus DSM 20463</name>
    <dbReference type="NCBI Taxonomy" id="573058"/>
    <lineage>
        <taxon>Bacteria</taxon>
        <taxon>Bacillati</taxon>
        <taxon>Bacillota</taxon>
        <taxon>Tissierellia</taxon>
        <taxon>Tissierellales</taxon>
        <taxon>Peptoniphilaceae</taxon>
        <taxon>Peptoniphilus</taxon>
    </lineage>
</organism>
<dbReference type="InterPro" id="IPR006683">
    <property type="entry name" value="Thioestr_dom"/>
</dbReference>
<proteinExistence type="inferred from homology"/>
<evidence type="ECO:0000256" key="2">
    <source>
        <dbReference type="ARBA" id="ARBA00022801"/>
    </source>
</evidence>
<evidence type="ECO:0000256" key="3">
    <source>
        <dbReference type="PROSITE-ProRule" id="PRU01106"/>
    </source>
</evidence>
<evidence type="ECO:0000256" key="1">
    <source>
        <dbReference type="ARBA" id="ARBA00010458"/>
    </source>
</evidence>
<dbReference type="EMBL" id="FWWR01000009">
    <property type="protein sequence ID" value="SMB82018.1"/>
    <property type="molecule type" value="Genomic_DNA"/>
</dbReference>
<dbReference type="GO" id="GO:0006637">
    <property type="term" value="P:acyl-CoA metabolic process"/>
    <property type="evidence" value="ECO:0007669"/>
    <property type="project" value="TreeGrafter"/>
</dbReference>
<dbReference type="PROSITE" id="PS51770">
    <property type="entry name" value="HOTDOG_ACOT"/>
    <property type="match status" value="1"/>
</dbReference>